<dbReference type="STRING" id="40754.THII_0136"/>
<keyword evidence="3" id="KW-1185">Reference proteome</keyword>
<reference evidence="2 3" key="1">
    <citation type="journal article" date="2014" name="ISME J.">
        <title>Ecophysiology of Thioploca ingrica as revealed by the complete genome sequence supplemented with proteomic evidence.</title>
        <authorList>
            <person name="Kojima H."/>
            <person name="Ogura Y."/>
            <person name="Yamamoto N."/>
            <person name="Togashi T."/>
            <person name="Mori H."/>
            <person name="Watanabe T."/>
            <person name="Nemoto F."/>
            <person name="Kurokawa K."/>
            <person name="Hayashi T."/>
            <person name="Fukui M."/>
        </authorList>
    </citation>
    <scope>NUCLEOTIDE SEQUENCE [LARGE SCALE GENOMIC DNA]</scope>
</reference>
<evidence type="ECO:0000313" key="3">
    <source>
        <dbReference type="Proteomes" id="UP000031623"/>
    </source>
</evidence>
<name>A0A090AAD9_9GAMM</name>
<keyword evidence="1" id="KW-0732">Signal</keyword>
<accession>A0A090AAD9</accession>
<dbReference type="HOGENOM" id="CLU_1721516_0_0_6"/>
<dbReference type="AlphaFoldDB" id="A0A090AAD9"/>
<evidence type="ECO:0000313" key="2">
    <source>
        <dbReference type="EMBL" id="BAP54433.1"/>
    </source>
</evidence>
<feature type="chain" id="PRO_5001852752" evidence="1">
    <location>
        <begin position="23"/>
        <end position="152"/>
    </location>
</feature>
<protein>
    <submittedName>
        <fullName evidence="2">Uncharacterized protein</fullName>
    </submittedName>
</protein>
<feature type="signal peptide" evidence="1">
    <location>
        <begin position="1"/>
        <end position="22"/>
    </location>
</feature>
<dbReference type="EMBL" id="AP014633">
    <property type="protein sequence ID" value="BAP54433.1"/>
    <property type="molecule type" value="Genomic_DNA"/>
</dbReference>
<sequence length="152" mass="17107">MFNLSIAKHFFVAIVLMVVATAAPSAEPNDELQVTILIFSGRPNPTFILTDKAVLTQLKTLFKTIPVNDKFRAATIAPSILGYNGILVEAQGKISKLPNRFLVYKENIEIEGIQQKKFLMDSNHVMEDLLLNYALEQEILDKKMSDLIKSKR</sequence>
<dbReference type="OrthoDB" id="6024143at2"/>
<proteinExistence type="predicted"/>
<gene>
    <name evidence="2" type="ORF">THII_0136</name>
</gene>
<dbReference type="KEGG" id="tig:THII_0136"/>
<evidence type="ECO:0000256" key="1">
    <source>
        <dbReference type="SAM" id="SignalP"/>
    </source>
</evidence>
<dbReference type="Proteomes" id="UP000031623">
    <property type="component" value="Chromosome"/>
</dbReference>
<organism evidence="2 3">
    <name type="scientific">Thioploca ingrica</name>
    <dbReference type="NCBI Taxonomy" id="40754"/>
    <lineage>
        <taxon>Bacteria</taxon>
        <taxon>Pseudomonadati</taxon>
        <taxon>Pseudomonadota</taxon>
        <taxon>Gammaproteobacteria</taxon>
        <taxon>Thiotrichales</taxon>
        <taxon>Thiotrichaceae</taxon>
        <taxon>Thioploca</taxon>
    </lineage>
</organism>